<dbReference type="Pfam" id="PF12171">
    <property type="entry name" value="zf-C2H2_jaz"/>
    <property type="match status" value="1"/>
</dbReference>
<dbReference type="AlphaFoldDB" id="A0AAF3J6P8"/>
<dbReference type="PROSITE" id="PS00028">
    <property type="entry name" value="ZINC_FINGER_C2H2_1"/>
    <property type="match status" value="2"/>
</dbReference>
<evidence type="ECO:0000256" key="2">
    <source>
        <dbReference type="ARBA" id="ARBA00022771"/>
    </source>
</evidence>
<dbReference type="InterPro" id="IPR003604">
    <property type="entry name" value="Matrin/U1-like-C_Znf_C2H2"/>
</dbReference>
<evidence type="ECO:0000256" key="3">
    <source>
        <dbReference type="ARBA" id="ARBA00022833"/>
    </source>
</evidence>
<dbReference type="SMART" id="SM00451">
    <property type="entry name" value="ZnF_U1"/>
    <property type="match status" value="1"/>
</dbReference>
<dbReference type="Pfam" id="PF00226">
    <property type="entry name" value="DnaJ"/>
    <property type="match status" value="1"/>
</dbReference>
<feature type="region of interest" description="Disordered" evidence="7">
    <location>
        <begin position="359"/>
        <end position="470"/>
    </location>
</feature>
<dbReference type="GO" id="GO:0005737">
    <property type="term" value="C:cytoplasm"/>
    <property type="evidence" value="ECO:0007669"/>
    <property type="project" value="TreeGrafter"/>
</dbReference>
<keyword evidence="10" id="KW-1185">Reference proteome</keyword>
<name>A0AAF3J6P8_9BILA</name>
<dbReference type="CDD" id="cd06257">
    <property type="entry name" value="DnaJ"/>
    <property type="match status" value="1"/>
</dbReference>
<evidence type="ECO:0000313" key="10">
    <source>
        <dbReference type="Proteomes" id="UP000887575"/>
    </source>
</evidence>
<feature type="domain" description="J" evidence="8">
    <location>
        <begin position="24"/>
        <end position="90"/>
    </location>
</feature>
<dbReference type="GO" id="GO:0008270">
    <property type="term" value="F:zinc ion binding"/>
    <property type="evidence" value="ECO:0007669"/>
    <property type="project" value="UniProtKB-KW"/>
</dbReference>
<dbReference type="Pfam" id="PF21884">
    <property type="entry name" value="ZUO1-like_ZHD"/>
    <property type="match status" value="1"/>
</dbReference>
<evidence type="ECO:0000259" key="8">
    <source>
        <dbReference type="PROSITE" id="PS50076"/>
    </source>
</evidence>
<evidence type="ECO:0000256" key="1">
    <source>
        <dbReference type="ARBA" id="ARBA00022723"/>
    </source>
</evidence>
<dbReference type="InterPro" id="IPR022755">
    <property type="entry name" value="Znf_C2H2_jaz"/>
</dbReference>
<dbReference type="InterPro" id="IPR013087">
    <property type="entry name" value="Znf_C2H2_type"/>
</dbReference>
<dbReference type="Gene3D" id="3.30.160.60">
    <property type="entry name" value="Classic Zinc Finger"/>
    <property type="match status" value="1"/>
</dbReference>
<dbReference type="SUPFAM" id="SSF46565">
    <property type="entry name" value="Chaperone J-domain"/>
    <property type="match status" value="1"/>
</dbReference>
<accession>A0AAF3J6P8</accession>
<dbReference type="SMART" id="SM00355">
    <property type="entry name" value="ZnF_C2H2"/>
    <property type="match status" value="2"/>
</dbReference>
<feature type="region of interest" description="Disordered" evidence="7">
    <location>
        <begin position="496"/>
        <end position="515"/>
    </location>
</feature>
<evidence type="ECO:0000313" key="11">
    <source>
        <dbReference type="WBParaSite" id="MBELARI_LOCUS19606"/>
    </source>
</evidence>
<dbReference type="PANTHER" id="PTHR44029">
    <property type="entry name" value="DNAJ HOMOLOG SUBFAMILY C MEMBER 21"/>
    <property type="match status" value="1"/>
</dbReference>
<proteinExistence type="predicted"/>
<keyword evidence="3" id="KW-0862">Zinc</keyword>
<dbReference type="GO" id="GO:0003676">
    <property type="term" value="F:nucleic acid binding"/>
    <property type="evidence" value="ECO:0007669"/>
    <property type="project" value="InterPro"/>
</dbReference>
<evidence type="ECO:0000256" key="6">
    <source>
        <dbReference type="SAM" id="Coils"/>
    </source>
</evidence>
<dbReference type="SMART" id="SM00271">
    <property type="entry name" value="DnaJ"/>
    <property type="match status" value="1"/>
</dbReference>
<dbReference type="InterPro" id="IPR051964">
    <property type="entry name" value="Chaperone_stress_response"/>
</dbReference>
<dbReference type="FunFam" id="1.10.287.110:FF:000046">
    <property type="entry name" value="dnaJ homolog subfamily C member 21"/>
    <property type="match status" value="1"/>
</dbReference>
<feature type="compositionally biased region" description="Polar residues" evidence="7">
    <location>
        <begin position="413"/>
        <end position="426"/>
    </location>
</feature>
<dbReference type="PROSITE" id="PS50076">
    <property type="entry name" value="DNAJ_2"/>
    <property type="match status" value="1"/>
</dbReference>
<dbReference type="SUPFAM" id="SSF57667">
    <property type="entry name" value="beta-beta-alpha zinc fingers"/>
    <property type="match status" value="1"/>
</dbReference>
<dbReference type="PRINTS" id="PR00625">
    <property type="entry name" value="JDOMAIN"/>
</dbReference>
<keyword evidence="2 5" id="KW-0863">Zinc-finger</keyword>
<feature type="domain" description="C2H2-type" evidence="9">
    <location>
        <begin position="472"/>
        <end position="501"/>
    </location>
</feature>
<dbReference type="PROSITE" id="PS00636">
    <property type="entry name" value="DNAJ_1"/>
    <property type="match status" value="1"/>
</dbReference>
<dbReference type="InterPro" id="IPR036869">
    <property type="entry name" value="J_dom_sf"/>
</dbReference>
<evidence type="ECO:0000256" key="5">
    <source>
        <dbReference type="PROSITE-ProRule" id="PRU00042"/>
    </source>
</evidence>
<evidence type="ECO:0000256" key="4">
    <source>
        <dbReference type="ARBA" id="ARBA00074367"/>
    </source>
</evidence>
<sequence>MGANNSHVPHVLSTPPPKGKVMKCHYEVLEVQRDADDETIKKAYRKLALTWHPDKNPDNVEECTKIFALLQQAYEVLSDRHEREWYDRHRESILRGGLDEHYKDESLNLFPYFANSCFSGFNDDKKGFFATYAHVFDTLAQEDYEFLDDCSIHYPKFGDANSDYETVVGPFYGFWSAFSTARPFSWLDEYDIRNAPNRLTLRAMEKENKKLREAGKKQRNEQIRELIGFIRKRDPRIIKYREYLEEKKKENVRKAEENRINQIKRQLEEANNFVETDEMREARLAHLENIEQELDEQFGAGSSLSNDEDDEAALYCVVCEKSFKTRNAKQNHEKSKNHQKALLELKKYMKEEDVNLFSNDVHHDEPSDVEESTNPQVDVKLSKRGKKNARKEKRGQQMADQNENDKDEDDKSMNQSNNTDALNEQMSDVKITEEPIPLNKKQAAKAEKKAAAATKQKASVEPTTGPTIPKTATCDNCGEWFESRSRLFTHLQETGHATLKMPGNSTAAKNRKGKR</sequence>
<keyword evidence="6" id="KW-0175">Coiled coil</keyword>
<dbReference type="WBParaSite" id="MBELARI_LOCUS19606">
    <property type="protein sequence ID" value="MBELARI_LOCUS19606"/>
    <property type="gene ID" value="MBELARI_LOCUS19606"/>
</dbReference>
<dbReference type="PROSITE" id="PS50157">
    <property type="entry name" value="ZINC_FINGER_C2H2_2"/>
    <property type="match status" value="1"/>
</dbReference>
<evidence type="ECO:0000259" key="9">
    <source>
        <dbReference type="PROSITE" id="PS50157"/>
    </source>
</evidence>
<organism evidence="10 11">
    <name type="scientific">Mesorhabditis belari</name>
    <dbReference type="NCBI Taxonomy" id="2138241"/>
    <lineage>
        <taxon>Eukaryota</taxon>
        <taxon>Metazoa</taxon>
        <taxon>Ecdysozoa</taxon>
        <taxon>Nematoda</taxon>
        <taxon>Chromadorea</taxon>
        <taxon>Rhabditida</taxon>
        <taxon>Rhabditina</taxon>
        <taxon>Rhabditomorpha</taxon>
        <taxon>Rhabditoidea</taxon>
        <taxon>Rhabditidae</taxon>
        <taxon>Mesorhabditinae</taxon>
        <taxon>Mesorhabditis</taxon>
    </lineage>
</organism>
<dbReference type="InterPro" id="IPR018253">
    <property type="entry name" value="DnaJ_domain_CS"/>
</dbReference>
<dbReference type="PANTHER" id="PTHR44029:SF1">
    <property type="entry name" value="DNAJ HOMOLOG SUBFAMILY C MEMBER 21"/>
    <property type="match status" value="1"/>
</dbReference>
<protein>
    <recommendedName>
        <fullName evidence="4">DnaJ homolog subfamily C member 21</fullName>
    </recommendedName>
</protein>
<evidence type="ECO:0000256" key="7">
    <source>
        <dbReference type="SAM" id="MobiDB-lite"/>
    </source>
</evidence>
<dbReference type="InterPro" id="IPR054076">
    <property type="entry name" value="ZUO1-like_ZHD"/>
</dbReference>
<keyword evidence="1" id="KW-0479">Metal-binding</keyword>
<feature type="coiled-coil region" evidence="6">
    <location>
        <begin position="246"/>
        <end position="273"/>
    </location>
</feature>
<dbReference type="Gene3D" id="1.10.287.110">
    <property type="entry name" value="DnaJ domain"/>
    <property type="match status" value="1"/>
</dbReference>
<dbReference type="Proteomes" id="UP000887575">
    <property type="component" value="Unassembled WGS sequence"/>
</dbReference>
<reference evidence="11" key="1">
    <citation type="submission" date="2024-02" db="UniProtKB">
        <authorList>
            <consortium name="WormBaseParasite"/>
        </authorList>
    </citation>
    <scope>IDENTIFICATION</scope>
</reference>
<dbReference type="InterPro" id="IPR001623">
    <property type="entry name" value="DnaJ_domain"/>
</dbReference>
<dbReference type="InterPro" id="IPR036236">
    <property type="entry name" value="Znf_C2H2_sf"/>
</dbReference>
<feature type="compositionally biased region" description="Basic residues" evidence="7">
    <location>
        <begin position="382"/>
        <end position="393"/>
    </location>
</feature>